<dbReference type="EMBL" id="JAQJZL010000005">
    <property type="protein sequence ID" value="KAJ6041413.1"/>
    <property type="molecule type" value="Genomic_DNA"/>
</dbReference>
<evidence type="ECO:0000259" key="3">
    <source>
        <dbReference type="PROSITE" id="PS51186"/>
    </source>
</evidence>
<dbReference type="AlphaFoldDB" id="A0AAD6N8D8"/>
<reference evidence="4" key="2">
    <citation type="submission" date="2023-01" db="EMBL/GenBank/DDBJ databases">
        <authorList>
            <person name="Petersen C."/>
        </authorList>
    </citation>
    <scope>NUCLEOTIDE SEQUENCE</scope>
    <source>
        <strain evidence="4">IBT 15450</strain>
    </source>
</reference>
<keyword evidence="2" id="KW-0012">Acyltransferase</keyword>
<dbReference type="Proteomes" id="UP001219568">
    <property type="component" value="Unassembled WGS sequence"/>
</dbReference>
<evidence type="ECO:0000256" key="2">
    <source>
        <dbReference type="ARBA" id="ARBA00023315"/>
    </source>
</evidence>
<dbReference type="CDD" id="cd04301">
    <property type="entry name" value="NAT_SF"/>
    <property type="match status" value="1"/>
</dbReference>
<name>A0AAD6N8D8_PENCN</name>
<protein>
    <recommendedName>
        <fullName evidence="3">N-acetyltransferase domain-containing protein</fullName>
    </recommendedName>
</protein>
<dbReference type="InterPro" id="IPR000182">
    <property type="entry name" value="GNAT_dom"/>
</dbReference>
<accession>A0AAD6N8D8</accession>
<keyword evidence="1" id="KW-0808">Transferase</keyword>
<feature type="domain" description="N-acetyltransferase" evidence="3">
    <location>
        <begin position="3"/>
        <end position="152"/>
    </location>
</feature>
<evidence type="ECO:0000313" key="5">
    <source>
        <dbReference type="Proteomes" id="UP001219568"/>
    </source>
</evidence>
<dbReference type="PROSITE" id="PS51186">
    <property type="entry name" value="GNAT"/>
    <property type="match status" value="1"/>
</dbReference>
<proteinExistence type="predicted"/>
<organism evidence="4 5">
    <name type="scientific">Penicillium canescens</name>
    <dbReference type="NCBI Taxonomy" id="5083"/>
    <lineage>
        <taxon>Eukaryota</taxon>
        <taxon>Fungi</taxon>
        <taxon>Dikarya</taxon>
        <taxon>Ascomycota</taxon>
        <taxon>Pezizomycotina</taxon>
        <taxon>Eurotiomycetes</taxon>
        <taxon>Eurotiomycetidae</taxon>
        <taxon>Eurotiales</taxon>
        <taxon>Aspergillaceae</taxon>
        <taxon>Penicillium</taxon>
    </lineage>
</organism>
<dbReference type="PANTHER" id="PTHR43877:SF5">
    <property type="entry name" value="BLL8307 PROTEIN"/>
    <property type="match status" value="1"/>
</dbReference>
<keyword evidence="5" id="KW-1185">Reference proteome</keyword>
<dbReference type="GO" id="GO:0016747">
    <property type="term" value="F:acyltransferase activity, transferring groups other than amino-acyl groups"/>
    <property type="evidence" value="ECO:0007669"/>
    <property type="project" value="InterPro"/>
</dbReference>
<gene>
    <name evidence="4" type="ORF">N7460_006803</name>
</gene>
<sequence length="152" mass="16543">MLIKLDDLSSPEIHSLLSLHITDLQSKTPSESCYVLDLTALKHPSISIYSTWEGNELLGCGALKDLSPTTGEIKSMNTATAHLRRGVGRAIVQHIIDEAKSRGYVSLYLETGTGEEFRRARELYGGFGFGDCEAFGGYVAGGDNCFRTLVLV</sequence>
<evidence type="ECO:0000256" key="1">
    <source>
        <dbReference type="ARBA" id="ARBA00022679"/>
    </source>
</evidence>
<dbReference type="Pfam" id="PF00583">
    <property type="entry name" value="Acetyltransf_1"/>
    <property type="match status" value="1"/>
</dbReference>
<dbReference type="InterPro" id="IPR050832">
    <property type="entry name" value="Bact_Acetyltransf"/>
</dbReference>
<dbReference type="PANTHER" id="PTHR43877">
    <property type="entry name" value="AMINOALKYLPHOSPHONATE N-ACETYLTRANSFERASE-RELATED-RELATED"/>
    <property type="match status" value="1"/>
</dbReference>
<reference evidence="4" key="1">
    <citation type="journal article" date="2023" name="IMA Fungus">
        <title>Comparative genomic study of the Penicillium genus elucidates a diverse pangenome and 15 lateral gene transfer events.</title>
        <authorList>
            <person name="Petersen C."/>
            <person name="Sorensen T."/>
            <person name="Nielsen M.R."/>
            <person name="Sondergaard T.E."/>
            <person name="Sorensen J.L."/>
            <person name="Fitzpatrick D.A."/>
            <person name="Frisvad J.C."/>
            <person name="Nielsen K.L."/>
        </authorList>
    </citation>
    <scope>NUCLEOTIDE SEQUENCE</scope>
    <source>
        <strain evidence="4">IBT 15450</strain>
    </source>
</reference>
<dbReference type="SUPFAM" id="SSF55729">
    <property type="entry name" value="Acyl-CoA N-acyltransferases (Nat)"/>
    <property type="match status" value="1"/>
</dbReference>
<dbReference type="InterPro" id="IPR016181">
    <property type="entry name" value="Acyl_CoA_acyltransferase"/>
</dbReference>
<evidence type="ECO:0000313" key="4">
    <source>
        <dbReference type="EMBL" id="KAJ6041413.1"/>
    </source>
</evidence>
<comment type="caution">
    <text evidence="4">The sequence shown here is derived from an EMBL/GenBank/DDBJ whole genome shotgun (WGS) entry which is preliminary data.</text>
</comment>
<dbReference type="Gene3D" id="3.40.630.30">
    <property type="match status" value="1"/>
</dbReference>